<dbReference type="InterPro" id="IPR050377">
    <property type="entry name" value="Radical_SAM_PqqE_MftC-like"/>
</dbReference>
<keyword evidence="5" id="KW-0411">Iron-sulfur</keyword>
<dbReference type="PROSITE" id="PS51918">
    <property type="entry name" value="RADICAL_SAM"/>
    <property type="match status" value="1"/>
</dbReference>
<comment type="caution">
    <text evidence="7">The sequence shown here is derived from an EMBL/GenBank/DDBJ whole genome shotgun (WGS) entry which is preliminary data.</text>
</comment>
<dbReference type="CDD" id="cd01335">
    <property type="entry name" value="Radical_SAM"/>
    <property type="match status" value="1"/>
</dbReference>
<name>A0A2H0LWK9_9BACT</name>
<sequence>MQPNKEFCSIIISPYCSNNCVFCRPQGTSNKISPYELSKLEQDISASIKEFRKKGYNRIEISGADPLEYGKLPELITTLNTNGYKWIRISTNGVKLSDINFTKTILKKKVDILRIALYGSTAPIHDSVTGAKGSFNQTIEGIKNIKKAAKHTKILLTSLLLKQNALNLNSIFDLMHNLGCDDLYFSPVFISNGDYSYYIPHKMQGHFLRKLIKHALKSKKKIRFRETPFCIIGYDNDFTNNKGKVAHLGSKFQPLTQHRTKVIDLPSYRKKIKINICKNCSVSYKCDGFLMNDILKYGSGNLKAVKN</sequence>
<keyword evidence="2" id="KW-0949">S-adenosyl-L-methionine</keyword>
<reference evidence="7 8" key="1">
    <citation type="submission" date="2017-09" db="EMBL/GenBank/DDBJ databases">
        <title>Depth-based differentiation of microbial function through sediment-hosted aquifers and enrichment of novel symbionts in the deep terrestrial subsurface.</title>
        <authorList>
            <person name="Probst A.J."/>
            <person name="Ladd B."/>
            <person name="Jarett J.K."/>
            <person name="Geller-Mcgrath D.E."/>
            <person name="Sieber C.M."/>
            <person name="Emerson J.B."/>
            <person name="Anantharaman K."/>
            <person name="Thomas B.C."/>
            <person name="Malmstrom R."/>
            <person name="Stieglmeier M."/>
            <person name="Klingl A."/>
            <person name="Woyke T."/>
            <person name="Ryan C.M."/>
            <person name="Banfield J.F."/>
        </authorList>
    </citation>
    <scope>NUCLEOTIDE SEQUENCE [LARGE SCALE GENOMIC DNA]</scope>
    <source>
        <strain evidence="7">CG11_big_fil_rev_8_21_14_0_20_42_13</strain>
    </source>
</reference>
<dbReference type="PANTHER" id="PTHR11228">
    <property type="entry name" value="RADICAL SAM DOMAIN PROTEIN"/>
    <property type="match status" value="1"/>
</dbReference>
<dbReference type="SFLD" id="SFLDS00029">
    <property type="entry name" value="Radical_SAM"/>
    <property type="match status" value="1"/>
</dbReference>
<dbReference type="EMBL" id="PCWA01000089">
    <property type="protein sequence ID" value="PIQ88756.1"/>
    <property type="molecule type" value="Genomic_DNA"/>
</dbReference>
<keyword evidence="4" id="KW-0408">Iron</keyword>
<comment type="cofactor">
    <cofactor evidence="1">
        <name>[4Fe-4S] cluster</name>
        <dbReference type="ChEBI" id="CHEBI:49883"/>
    </cofactor>
</comment>
<protein>
    <recommendedName>
        <fullName evidence="6">Radical SAM core domain-containing protein</fullName>
    </recommendedName>
</protein>
<dbReference type="GO" id="GO:0051536">
    <property type="term" value="F:iron-sulfur cluster binding"/>
    <property type="evidence" value="ECO:0007669"/>
    <property type="project" value="UniProtKB-KW"/>
</dbReference>
<gene>
    <name evidence="7" type="ORF">COV72_06750</name>
</gene>
<evidence type="ECO:0000259" key="6">
    <source>
        <dbReference type="PROSITE" id="PS51918"/>
    </source>
</evidence>
<dbReference type="SUPFAM" id="SSF102114">
    <property type="entry name" value="Radical SAM enzymes"/>
    <property type="match status" value="1"/>
</dbReference>
<organism evidence="7 8">
    <name type="scientific">Candidatus Ghiorseimicrobium undicola</name>
    <dbReference type="NCBI Taxonomy" id="1974746"/>
    <lineage>
        <taxon>Bacteria</taxon>
        <taxon>Pseudomonadati</taxon>
        <taxon>Candidatus Omnitrophota</taxon>
        <taxon>Candidatus Ghiorseimicrobium</taxon>
    </lineage>
</organism>
<evidence type="ECO:0000313" key="7">
    <source>
        <dbReference type="EMBL" id="PIQ88756.1"/>
    </source>
</evidence>
<dbReference type="Pfam" id="PF04055">
    <property type="entry name" value="Radical_SAM"/>
    <property type="match status" value="1"/>
</dbReference>
<evidence type="ECO:0000256" key="5">
    <source>
        <dbReference type="ARBA" id="ARBA00023014"/>
    </source>
</evidence>
<evidence type="ECO:0000256" key="2">
    <source>
        <dbReference type="ARBA" id="ARBA00022691"/>
    </source>
</evidence>
<evidence type="ECO:0000256" key="3">
    <source>
        <dbReference type="ARBA" id="ARBA00022723"/>
    </source>
</evidence>
<evidence type="ECO:0000256" key="1">
    <source>
        <dbReference type="ARBA" id="ARBA00001966"/>
    </source>
</evidence>
<keyword evidence="3" id="KW-0479">Metal-binding</keyword>
<evidence type="ECO:0000256" key="4">
    <source>
        <dbReference type="ARBA" id="ARBA00023004"/>
    </source>
</evidence>
<dbReference type="Proteomes" id="UP000229641">
    <property type="component" value="Unassembled WGS sequence"/>
</dbReference>
<dbReference type="PANTHER" id="PTHR11228:SF7">
    <property type="entry name" value="PQQA PEPTIDE CYCLASE"/>
    <property type="match status" value="1"/>
</dbReference>
<evidence type="ECO:0000313" key="8">
    <source>
        <dbReference type="Proteomes" id="UP000229641"/>
    </source>
</evidence>
<dbReference type="GO" id="GO:0003824">
    <property type="term" value="F:catalytic activity"/>
    <property type="evidence" value="ECO:0007669"/>
    <property type="project" value="InterPro"/>
</dbReference>
<dbReference type="SFLD" id="SFLDG01067">
    <property type="entry name" value="SPASM/twitch_domain_containing"/>
    <property type="match status" value="1"/>
</dbReference>
<proteinExistence type="predicted"/>
<dbReference type="InterPro" id="IPR058240">
    <property type="entry name" value="rSAM_sf"/>
</dbReference>
<dbReference type="GO" id="GO:0046872">
    <property type="term" value="F:metal ion binding"/>
    <property type="evidence" value="ECO:0007669"/>
    <property type="project" value="UniProtKB-KW"/>
</dbReference>
<dbReference type="InterPro" id="IPR007197">
    <property type="entry name" value="rSAM"/>
</dbReference>
<dbReference type="AlphaFoldDB" id="A0A2H0LWK9"/>
<feature type="domain" description="Radical SAM core" evidence="6">
    <location>
        <begin position="2"/>
        <end position="237"/>
    </location>
</feature>
<dbReference type="InterPro" id="IPR013785">
    <property type="entry name" value="Aldolase_TIM"/>
</dbReference>
<accession>A0A2H0LWK9</accession>
<dbReference type="Gene3D" id="3.20.20.70">
    <property type="entry name" value="Aldolase class I"/>
    <property type="match status" value="1"/>
</dbReference>